<dbReference type="GO" id="GO:0003997">
    <property type="term" value="F:acyl-CoA oxidase activity"/>
    <property type="evidence" value="ECO:0007669"/>
    <property type="project" value="InterPro"/>
</dbReference>
<dbReference type="Gene3D" id="1.20.140.10">
    <property type="entry name" value="Butyryl-CoA Dehydrogenase, subunit A, domain 3"/>
    <property type="match status" value="1"/>
</dbReference>
<proteinExistence type="predicted"/>
<reference evidence="1 2" key="1">
    <citation type="journal article" date="2014" name="Proc. Natl. Acad. Sci. U.S.A.">
        <title>Trajectory and genomic determinants of fungal-pathogen speciation and host adaptation.</title>
        <authorList>
            <person name="Hu X."/>
            <person name="Xiao G."/>
            <person name="Zheng P."/>
            <person name="Shang Y."/>
            <person name="Su Y."/>
            <person name="Zhang X."/>
            <person name="Liu X."/>
            <person name="Zhan S."/>
            <person name="St Leger R.J."/>
            <person name="Wang C."/>
        </authorList>
    </citation>
    <scope>NUCLEOTIDE SEQUENCE [LARGE SCALE GENOMIC DNA]</scope>
    <source>
        <strain evidence="1 2">ARSEF 977</strain>
    </source>
</reference>
<dbReference type="InterPro" id="IPR009100">
    <property type="entry name" value="AcylCoA_DH/oxidase_NM_dom_sf"/>
</dbReference>
<evidence type="ECO:0000313" key="2">
    <source>
        <dbReference type="Proteomes" id="UP000031192"/>
    </source>
</evidence>
<dbReference type="SUPFAM" id="SSF47203">
    <property type="entry name" value="Acyl-CoA dehydrogenase C-terminal domain-like"/>
    <property type="match status" value="1"/>
</dbReference>
<dbReference type="SUPFAM" id="SSF56645">
    <property type="entry name" value="Acyl-CoA dehydrogenase NM domain-like"/>
    <property type="match status" value="1"/>
</dbReference>
<dbReference type="AlphaFoldDB" id="A0A0B4GYY6"/>
<name>A0A0B4GYY6_METGA</name>
<sequence length="624" mass="68826">MDYATKLLELPIWSAGSYPEDGSPSEHIRISYERARSVVQYVGMTTKDIVTLSPKFRDFHTNFLGTADSAVATILSTHWNLCMGTISAYAEDHSDSYTREVLLELQEFRSVGEFMLTEVAHGSDASNLETTATYNNDGSFDLHTPNPLAAKSMPPTSPEAGMPRIAVVFAQLVVNGEHRGIRPFIVRLCDADKMAPGISSRLLPRRNGPKYVDHCITMFNHVRLEPSALLGTLNAAKDLRGEFSRHVHRLTVGALCLAMGSIPILRVTALVLGRYGQRQHVAGPKLGEKVPKAYFASQHGPALVALTLSSVLEAYAATVWEDFCWEEQPQLRDSLACIFKTAAAIDSQSVLKEITDRCGWQGLYTHNQITELASSFCGNLIAEGDFSLLCSRLVSELLLGRQSIPKARNPTSLLAKHEYGVWKEAACQAKAILSTDGSNRDDLFNAMLLPRCRKLVLAIGHRMAYEAAVDSSRVTIEMLRLYEATCMLEDPGWYVENTKFTSSKLDEHHAMVVRALLPSLDRLLDESGAAAWVTSPIVTEERWTDFVGKLPEYTSDGCNSKSSSAKTSRSRVRVNAGVWNNSNHASMSESNVGDSGDPDEYLEWEKLRASQPVSNLASRNCNCL</sequence>
<dbReference type="GO" id="GO:0071949">
    <property type="term" value="F:FAD binding"/>
    <property type="evidence" value="ECO:0007669"/>
    <property type="project" value="InterPro"/>
</dbReference>
<gene>
    <name evidence="1" type="ORF">MGU_00379</name>
</gene>
<dbReference type="Proteomes" id="UP000031192">
    <property type="component" value="Unassembled WGS sequence"/>
</dbReference>
<dbReference type="EMBL" id="AZNH01000001">
    <property type="protein sequence ID" value="KID92790.1"/>
    <property type="molecule type" value="Genomic_DNA"/>
</dbReference>
<dbReference type="OrthoDB" id="538336at2759"/>
<organism evidence="1 2">
    <name type="scientific">Metarhizium guizhouense (strain ARSEF 977)</name>
    <dbReference type="NCBI Taxonomy" id="1276136"/>
    <lineage>
        <taxon>Eukaryota</taxon>
        <taxon>Fungi</taxon>
        <taxon>Dikarya</taxon>
        <taxon>Ascomycota</taxon>
        <taxon>Pezizomycotina</taxon>
        <taxon>Sordariomycetes</taxon>
        <taxon>Hypocreomycetidae</taxon>
        <taxon>Hypocreales</taxon>
        <taxon>Clavicipitaceae</taxon>
        <taxon>Metarhizium</taxon>
    </lineage>
</organism>
<keyword evidence="2" id="KW-1185">Reference proteome</keyword>
<evidence type="ECO:0000313" key="1">
    <source>
        <dbReference type="EMBL" id="KID92790.1"/>
    </source>
</evidence>
<dbReference type="GO" id="GO:0005504">
    <property type="term" value="F:fatty acid binding"/>
    <property type="evidence" value="ECO:0007669"/>
    <property type="project" value="TreeGrafter"/>
</dbReference>
<dbReference type="InterPro" id="IPR036250">
    <property type="entry name" value="AcylCo_DH-like_C"/>
</dbReference>
<dbReference type="PANTHER" id="PTHR10909">
    <property type="entry name" value="ELECTRON TRANSPORT OXIDOREDUCTASE"/>
    <property type="match status" value="1"/>
</dbReference>
<dbReference type="Gene3D" id="2.40.110.10">
    <property type="entry name" value="Butyryl-CoA Dehydrogenase, subunit A, domain 2"/>
    <property type="match status" value="1"/>
</dbReference>
<dbReference type="GO" id="GO:0055088">
    <property type="term" value="P:lipid homeostasis"/>
    <property type="evidence" value="ECO:0007669"/>
    <property type="project" value="TreeGrafter"/>
</dbReference>
<dbReference type="InterPro" id="IPR012258">
    <property type="entry name" value="Acyl-CoA_oxidase"/>
</dbReference>
<accession>A0A0B4GYY6</accession>
<protein>
    <submittedName>
        <fullName evidence="1">Acyl-CoA dehydrogenase/oxidase</fullName>
    </submittedName>
</protein>
<dbReference type="GO" id="GO:0033540">
    <property type="term" value="P:fatty acid beta-oxidation using acyl-CoA oxidase"/>
    <property type="evidence" value="ECO:0007669"/>
    <property type="project" value="TreeGrafter"/>
</dbReference>
<dbReference type="InterPro" id="IPR046373">
    <property type="entry name" value="Acyl-CoA_Oxase/DH_mid-dom_sf"/>
</dbReference>
<dbReference type="PANTHER" id="PTHR10909:SF382">
    <property type="entry name" value="ACYL-COENZYME A OXIDASE"/>
    <property type="match status" value="1"/>
</dbReference>
<comment type="caution">
    <text evidence="1">The sequence shown here is derived from an EMBL/GenBank/DDBJ whole genome shotgun (WGS) entry which is preliminary data.</text>
</comment>
<dbReference type="HOGENOM" id="CLU_028041_1_0_1"/>
<dbReference type="GO" id="GO:0005777">
    <property type="term" value="C:peroxisome"/>
    <property type="evidence" value="ECO:0007669"/>
    <property type="project" value="InterPro"/>
</dbReference>